<accession>A0ABP0I4J0</accession>
<organism evidence="5 6">
    <name type="scientific">Durusdinium trenchii</name>
    <dbReference type="NCBI Taxonomy" id="1381693"/>
    <lineage>
        <taxon>Eukaryota</taxon>
        <taxon>Sar</taxon>
        <taxon>Alveolata</taxon>
        <taxon>Dinophyceae</taxon>
        <taxon>Suessiales</taxon>
        <taxon>Symbiodiniaceae</taxon>
        <taxon>Durusdinium</taxon>
    </lineage>
</organism>
<dbReference type="Gene3D" id="2.30.18.10">
    <property type="entry name" value="Transcription factor IIA (TFIIA), beta-barrel domain"/>
    <property type="match status" value="1"/>
</dbReference>
<reference evidence="5 6" key="1">
    <citation type="submission" date="2024-02" db="EMBL/GenBank/DDBJ databases">
        <authorList>
            <person name="Chen Y."/>
            <person name="Shah S."/>
            <person name="Dougan E. K."/>
            <person name="Thang M."/>
            <person name="Chan C."/>
        </authorList>
    </citation>
    <scope>NUCLEOTIDE SEQUENCE [LARGE SCALE GENOMIC DNA]</scope>
</reference>
<evidence type="ECO:0000256" key="4">
    <source>
        <dbReference type="SAM" id="MobiDB-lite"/>
    </source>
</evidence>
<keyword evidence="2" id="KW-0804">Transcription</keyword>
<evidence type="ECO:0000256" key="2">
    <source>
        <dbReference type="ARBA" id="ARBA00023163"/>
    </source>
</evidence>
<dbReference type="SUPFAM" id="SSF50784">
    <property type="entry name" value="Transcription factor IIA (TFIIA), beta-barrel domain"/>
    <property type="match status" value="1"/>
</dbReference>
<feature type="region of interest" description="Disordered" evidence="4">
    <location>
        <begin position="124"/>
        <end position="165"/>
    </location>
</feature>
<evidence type="ECO:0000313" key="5">
    <source>
        <dbReference type="EMBL" id="CAK8996230.1"/>
    </source>
</evidence>
<dbReference type="Proteomes" id="UP001642484">
    <property type="component" value="Unassembled WGS sequence"/>
</dbReference>
<evidence type="ECO:0000256" key="3">
    <source>
        <dbReference type="ARBA" id="ARBA00023242"/>
    </source>
</evidence>
<comment type="caution">
    <text evidence="5">The sequence shown here is derived from an EMBL/GenBank/DDBJ whole genome shotgun (WGS) entry which is preliminary data.</text>
</comment>
<dbReference type="InterPro" id="IPR009088">
    <property type="entry name" value="TFIIA_b-brl"/>
</dbReference>
<comment type="subcellular location">
    <subcellularLocation>
        <location evidence="1">Nucleus</location>
    </subcellularLocation>
</comment>
<dbReference type="EMBL" id="CAXAMN010001780">
    <property type="protein sequence ID" value="CAK8996230.1"/>
    <property type="molecule type" value="Genomic_DNA"/>
</dbReference>
<keyword evidence="3" id="KW-0539">Nucleus</keyword>
<sequence length="320" mass="34782">MSSASLGQLKYTYTQVVETTLQLCDVSDLPAATLLALAERWRSVLARRLLEMQEKEGLGPPEQVHLEAPDVSVVFSSYPKDEGDTSGFTLLGTCVDMVVPPPALTEAQRTFPTAPALKSAEDLPALPFEPAPGTPAPGRPSKRKRPGTPSATISPGTPRPPPLAVLNAQAGHLSPVLQSVQEEDEQFAGCFDDAEVILQSPPPQEVVQRADGSGSELGSDLDDVEELFVPDALIFTKVARVRKNPKRWSVRLKEGVLRVNDLEMLFASGQMQLDLPEAPQATLEPSGDAPFARNLRAHVQATNGMILRPWRMLRQTPWRS</sequence>
<gene>
    <name evidence="5" type="ORF">CCMP2556_LOCUS4368</name>
</gene>
<protein>
    <recommendedName>
        <fullName evidence="7">Condensin complex subunit 2</fullName>
    </recommendedName>
</protein>
<keyword evidence="6" id="KW-1185">Reference proteome</keyword>
<feature type="compositionally biased region" description="Pro residues" evidence="4">
    <location>
        <begin position="127"/>
        <end position="138"/>
    </location>
</feature>
<proteinExistence type="predicted"/>
<evidence type="ECO:0008006" key="7">
    <source>
        <dbReference type="Google" id="ProtNLM"/>
    </source>
</evidence>
<name>A0ABP0I4J0_9DINO</name>
<evidence type="ECO:0000256" key="1">
    <source>
        <dbReference type="ARBA" id="ARBA00004123"/>
    </source>
</evidence>
<evidence type="ECO:0000313" key="6">
    <source>
        <dbReference type="Proteomes" id="UP001642484"/>
    </source>
</evidence>